<evidence type="ECO:0000313" key="3">
    <source>
        <dbReference type="Proteomes" id="UP001515641"/>
    </source>
</evidence>
<keyword evidence="3" id="KW-1185">Reference proteome</keyword>
<keyword evidence="1" id="KW-0233">DNA recombination</keyword>
<name>A0ABX0LBY2_9NEIS</name>
<evidence type="ECO:0000256" key="1">
    <source>
        <dbReference type="ARBA" id="ARBA00023172"/>
    </source>
</evidence>
<gene>
    <name evidence="2" type="ORF">HA052_25615</name>
</gene>
<dbReference type="InterPro" id="IPR013762">
    <property type="entry name" value="Integrase-like_cat_sf"/>
</dbReference>
<dbReference type="InterPro" id="IPR011010">
    <property type="entry name" value="DNA_brk_join_enz"/>
</dbReference>
<evidence type="ECO:0000313" key="2">
    <source>
        <dbReference type="EMBL" id="NHR08573.1"/>
    </source>
</evidence>
<comment type="caution">
    <text evidence="2">The sequence shown here is derived from an EMBL/GenBank/DDBJ whole genome shotgun (WGS) entry which is preliminary data.</text>
</comment>
<accession>A0ABX0LBY2</accession>
<dbReference type="Gene3D" id="1.10.443.10">
    <property type="entry name" value="Intergrase catalytic core"/>
    <property type="match status" value="1"/>
</dbReference>
<dbReference type="Proteomes" id="UP001515641">
    <property type="component" value="Unassembled WGS sequence"/>
</dbReference>
<sequence length="675" mass="75933">MTFQTAAHKAAHANLAKFIEAARSAIPFGPIQWEAVCWEVPNKARASSGRKVERLWFNANFAKKTTLSNVLPFPEPFASFVKAFVCYRESRREKGLATLDHMVAIRALRYLFSSLQDRADTPVAFIHADFDNAINVCLSKEQHSSAYRIGCKLAEIAEVIDQQRLVPIRIEWQNTVPRNNDAGGAFHSRVGHAFTERRLRKLPSDTVLQALAEIANRTDLEDRDLLRQRAIDLLICGGFRINELLTLPRDCWREEEQQSESGQPLLDRHGRPTTRFGIRYIPEKGGHTETQTKWLPTVMQDVAKRALNDILRITQPFMEIARFMADHPGRTLLPEPWHALPADALLNMEEIAMAVGLKNSDSGNAFASSSGLPFHKKPGKTRLIDALRKSDLESHLTSLSALDNIFPQGQAHYRLHECLFVIGVNFIGSHRGTLNGTATLLTAGQISDYVVGRTMGYSIFARLNYIDEQGTPLKVTSHQFRHWLNTLANEGGLSQLEIARWMGRKDISQNAAYNHMTGVQLAASIHSKLQKGAVQGVIADTAIRIKNPQRRKEFIGSLTTTAHMTDFGICLHDWSALPCQKHAACNTCEDHLIEKGNPEHRERAAELKQDTEMLLQLAQEEKIEESYGVDNWLDHQQRTLLRLEEILSLHDDPDITDGTLVHLGKMIARESELKG</sequence>
<proteinExistence type="predicted"/>
<organism evidence="2 3">
    <name type="scientific">Chromobacterium fluminis</name>
    <dbReference type="NCBI Taxonomy" id="3044269"/>
    <lineage>
        <taxon>Bacteria</taxon>
        <taxon>Pseudomonadati</taxon>
        <taxon>Pseudomonadota</taxon>
        <taxon>Betaproteobacteria</taxon>
        <taxon>Neisseriales</taxon>
        <taxon>Chromobacteriaceae</taxon>
        <taxon>Chromobacterium</taxon>
    </lineage>
</organism>
<evidence type="ECO:0008006" key="4">
    <source>
        <dbReference type="Google" id="ProtNLM"/>
    </source>
</evidence>
<dbReference type="SUPFAM" id="SSF56349">
    <property type="entry name" value="DNA breaking-rejoining enzymes"/>
    <property type="match status" value="1"/>
</dbReference>
<reference evidence="2 3" key="1">
    <citation type="submission" date="2020-03" db="EMBL/GenBank/DDBJ databases">
        <title>Draft genome sequence of environmentally isolated cultures.</title>
        <authorList>
            <person name="Wilson H.S."/>
            <person name="De Leon M.E."/>
        </authorList>
    </citation>
    <scope>NUCLEOTIDE SEQUENCE [LARGE SCALE GENOMIC DNA]</scope>
    <source>
        <strain evidence="2 3">HSC-31F16</strain>
    </source>
</reference>
<dbReference type="EMBL" id="JAAOMA010000070">
    <property type="protein sequence ID" value="NHR08573.1"/>
    <property type="molecule type" value="Genomic_DNA"/>
</dbReference>
<dbReference type="RefSeq" id="WP_166454203.1">
    <property type="nucleotide sequence ID" value="NZ_JAAOMA010000070.1"/>
</dbReference>
<protein>
    <recommendedName>
        <fullName evidence="4">Integrase</fullName>
    </recommendedName>
</protein>